<dbReference type="FunFam" id="3.90.400.10:FF:000001">
    <property type="entry name" value="Maltase A3, isoform A"/>
    <property type="match status" value="1"/>
</dbReference>
<dbReference type="GO" id="GO:0004558">
    <property type="term" value="F:alpha-1,4-glucosidase activity"/>
    <property type="evidence" value="ECO:0007669"/>
    <property type="project" value="UniProtKB-EC"/>
</dbReference>
<evidence type="ECO:0000256" key="3">
    <source>
        <dbReference type="ARBA" id="ARBA00012741"/>
    </source>
</evidence>
<feature type="chain" id="PRO_5017925546" description="alpha-glucosidase" evidence="7">
    <location>
        <begin position="19"/>
        <end position="590"/>
    </location>
</feature>
<dbReference type="EC" id="3.2.1.20" evidence="3"/>
<sequence>MLRRKFCVILCVLPLALAGPLSHEQEDATVAGKGKEWWQTASFYQIYPRSFKDSDTDGIGDLQGITEKMHHLKDIGITATWLSPIFKSPMKDFGYDISDFKTIQEEYGTMEDFENMIKKAKELGIKIILDFVPNHTSDEHEWFQKSINKEPGYENVYVWHPGKKGLNPYRNDPPNNWLSVFRGSAWEWNEKRKEYYLHQFAKGQPDLNYRNPKVKEMMADVLKFWLQKGVYGFRIDAVPHVFECVGMPDEPRNNDVKDPEDWSFLQHTCTVDQPETIEMVYEWREIMDKFTQESEDKVPRIMMTEAYSSLDTLKKYYVSPDGKRQGAQIPFNFLLITELNGNSKAKDFQNVVEKWMKIVPEGKSANWVLGNHDQHRVATRYGVQKADVMNMILLSLPGAGVNYNGEEIAMTNVDISWEDTKDPAGCNAGKENYAKSSRDPERTPFQWSAEKNAGFSRGDKTWLPVAKNYTEVNVVKQEGIPRSTLNVYKQMQKLRKRAAFTDGGYEVKALSDDILAVVRTIGEKNSEAYLTLVNLGNAEGSVNVGSLKHLADSLKYEILTANSPHNAGDETKTDIKMMPYEGVVLSCRVP</sequence>
<dbReference type="EMBL" id="MK075157">
    <property type="protein sequence ID" value="AYV99560.1"/>
    <property type="molecule type" value="mRNA"/>
</dbReference>
<dbReference type="SMART" id="SM00642">
    <property type="entry name" value="Aamy"/>
    <property type="match status" value="1"/>
</dbReference>
<dbReference type="CDD" id="cd11328">
    <property type="entry name" value="AmyAc_maltase"/>
    <property type="match status" value="1"/>
</dbReference>
<dbReference type="InterPro" id="IPR006047">
    <property type="entry name" value="GH13_cat_dom"/>
</dbReference>
<evidence type="ECO:0000256" key="1">
    <source>
        <dbReference type="ARBA" id="ARBA00001657"/>
    </source>
</evidence>
<dbReference type="SUPFAM" id="SSF51445">
    <property type="entry name" value="(Trans)glycosidases"/>
    <property type="match status" value="1"/>
</dbReference>
<feature type="signal peptide" evidence="7">
    <location>
        <begin position="1"/>
        <end position="18"/>
    </location>
</feature>
<keyword evidence="6" id="KW-0378">Hydrolase</keyword>
<keyword evidence="6" id="KW-0326">Glycosidase</keyword>
<dbReference type="InterPro" id="IPR017853">
    <property type="entry name" value="GH"/>
</dbReference>
<name>A0A3G5BIE7_DOLGE</name>
<evidence type="ECO:0000256" key="2">
    <source>
        <dbReference type="ARBA" id="ARBA00008061"/>
    </source>
</evidence>
<accession>A0A3G5BIE7</accession>
<evidence type="ECO:0000256" key="7">
    <source>
        <dbReference type="SAM" id="SignalP"/>
    </source>
</evidence>
<evidence type="ECO:0000313" key="9">
    <source>
        <dbReference type="EMBL" id="AYV99560.1"/>
    </source>
</evidence>
<dbReference type="PANTHER" id="PTHR10357">
    <property type="entry name" value="ALPHA-AMYLASE FAMILY MEMBER"/>
    <property type="match status" value="1"/>
</dbReference>
<dbReference type="PANTHER" id="PTHR10357:SF234">
    <property type="entry name" value="MALTASE A2-RELATED"/>
    <property type="match status" value="1"/>
</dbReference>
<dbReference type="InterPro" id="IPR013780">
    <property type="entry name" value="Glyco_hydro_b"/>
</dbReference>
<dbReference type="GO" id="GO:0005975">
    <property type="term" value="P:carbohydrate metabolic process"/>
    <property type="evidence" value="ECO:0007669"/>
    <property type="project" value="InterPro"/>
</dbReference>
<comment type="catalytic activity">
    <reaction evidence="1">
        <text>Hydrolysis of terminal, non-reducing (1-&gt;4)-linked alpha-D-glucose residues with release of alpha-D-glucose.</text>
        <dbReference type="EC" id="3.2.1.20"/>
    </reaction>
</comment>
<dbReference type="Gene3D" id="3.20.20.80">
    <property type="entry name" value="Glycosidases"/>
    <property type="match status" value="1"/>
</dbReference>
<evidence type="ECO:0000256" key="5">
    <source>
        <dbReference type="ARBA" id="ARBA00023180"/>
    </source>
</evidence>
<dbReference type="InterPro" id="IPR045857">
    <property type="entry name" value="O16G_dom_2"/>
</dbReference>
<keyword evidence="4 7" id="KW-0732">Signal</keyword>
<evidence type="ECO:0000256" key="4">
    <source>
        <dbReference type="ARBA" id="ARBA00022729"/>
    </source>
</evidence>
<comment type="similarity">
    <text evidence="2">Belongs to the glycosyl hydrolase 13 family.</text>
</comment>
<evidence type="ECO:0000259" key="8">
    <source>
        <dbReference type="SMART" id="SM00642"/>
    </source>
</evidence>
<reference evidence="9" key="1">
    <citation type="journal article" date="2018" name="Toxins">
        <title>Buzz kill: function and proteomic composition of venom from the giant assassin fly Dolopus genitalis (Diptera: Asilidae).</title>
        <authorList>
            <person name="Walker A.A."/>
            <person name="Dobson J."/>
            <person name="Jin J."/>
            <person name="Robinson S.D."/>
            <person name="Herzig V."/>
            <person name="Vetter I."/>
            <person name="King G.F."/>
            <person name="Fry B.G."/>
        </authorList>
    </citation>
    <scope>NUCLEOTIDE SEQUENCE</scope>
    <source>
        <strain evidence="9">Dg39</strain>
        <tissue evidence="9">Venom/thoracic glands</tissue>
    </source>
</reference>
<dbReference type="AlphaFoldDB" id="A0A3G5BIE7"/>
<organism evidence="9">
    <name type="scientific">Dolopus genitalis</name>
    <name type="common">Giant Australian assassin fly</name>
    <name type="synonym">Asilus genitalis</name>
    <dbReference type="NCBI Taxonomy" id="2488630"/>
    <lineage>
        <taxon>Eukaryota</taxon>
        <taxon>Metazoa</taxon>
        <taxon>Ecdysozoa</taxon>
        <taxon>Arthropoda</taxon>
        <taxon>Hexapoda</taxon>
        <taxon>Insecta</taxon>
        <taxon>Pterygota</taxon>
        <taxon>Neoptera</taxon>
        <taxon>Endopterygota</taxon>
        <taxon>Diptera</taxon>
        <taxon>Brachycera</taxon>
        <taxon>Muscomorpha</taxon>
        <taxon>Asiloidea</taxon>
        <taxon>Asilidae</taxon>
        <taxon>Asilinae</taxon>
        <taxon>Dolopus</taxon>
    </lineage>
</organism>
<evidence type="ECO:0000256" key="6">
    <source>
        <dbReference type="ARBA" id="ARBA00023295"/>
    </source>
</evidence>
<dbReference type="Gene3D" id="3.90.400.10">
    <property type="entry name" value="Oligo-1,6-glucosidase, Domain 2"/>
    <property type="match status" value="1"/>
</dbReference>
<dbReference type="Gene3D" id="2.60.40.1180">
    <property type="entry name" value="Golgi alpha-mannosidase II"/>
    <property type="match status" value="1"/>
</dbReference>
<feature type="domain" description="Glycosyl hydrolase family 13 catalytic" evidence="8">
    <location>
        <begin position="45"/>
        <end position="442"/>
    </location>
</feature>
<proteinExistence type="evidence at transcript level"/>
<dbReference type="Pfam" id="PF00128">
    <property type="entry name" value="Alpha-amylase"/>
    <property type="match status" value="1"/>
</dbReference>
<protein>
    <recommendedName>
        <fullName evidence="3">alpha-glucosidase</fullName>
        <ecNumber evidence="3">3.2.1.20</ecNumber>
    </recommendedName>
</protein>
<keyword evidence="5" id="KW-0325">Glycoprotein</keyword>